<dbReference type="Pfam" id="PF02811">
    <property type="entry name" value="PHP"/>
    <property type="match status" value="1"/>
</dbReference>
<dbReference type="InterPro" id="IPR016195">
    <property type="entry name" value="Pol/histidinol_Pase-like"/>
</dbReference>
<accession>A0A921SZU9</accession>
<dbReference type="SMART" id="SM00481">
    <property type="entry name" value="POLIIIAc"/>
    <property type="match status" value="1"/>
</dbReference>
<dbReference type="PANTHER" id="PTHR21039:SF0">
    <property type="entry name" value="HISTIDINOL-PHOSPHATASE"/>
    <property type="match status" value="1"/>
</dbReference>
<sequence>MNILDNHIHSHFSMDSKEDMENIIKRAINLGVKHLTFTDHLEYEDNKFTLDLDKYVESIYKYKEKYKKDINLLTGIEIGYESNIKNEIEDIINKYPFDFVLCSTHSINSKKIYKEDFFKGLTQKESYNKYYQSIIDTTKEFRNFDIYGHLDYIIRYGNYETKALYDDYKDIIDEVLKSIISIGKGIEINTSGYRYNLDNVHPSIDVLERYKELGGEILTIGSDAHKAVDICSGFDKAYEILDYLGFKYVCLFEKRKCKFIKVEKDIIHSA</sequence>
<reference evidence="10" key="1">
    <citation type="journal article" date="2021" name="PeerJ">
        <title>Extensive microbial diversity within the chicken gut microbiome revealed by metagenomics and culture.</title>
        <authorList>
            <person name="Gilroy R."/>
            <person name="Ravi A."/>
            <person name="Getino M."/>
            <person name="Pursley I."/>
            <person name="Horton D.L."/>
            <person name="Alikhan N.F."/>
            <person name="Baker D."/>
            <person name="Gharbi K."/>
            <person name="Hall N."/>
            <person name="Watson M."/>
            <person name="Adriaenssens E.M."/>
            <person name="Foster-Nyarko E."/>
            <person name="Jarju S."/>
            <person name="Secka A."/>
            <person name="Antonio M."/>
            <person name="Oren A."/>
            <person name="Chaudhuri R.R."/>
            <person name="La Ragione R."/>
            <person name="Hildebrand F."/>
            <person name="Pallen M.J."/>
        </authorList>
    </citation>
    <scope>NUCLEOTIDE SEQUENCE</scope>
    <source>
        <strain evidence="10">1277</strain>
    </source>
</reference>
<keyword evidence="4 8" id="KW-0028">Amino-acid biosynthesis</keyword>
<name>A0A921SZU9_9FIRM</name>
<keyword evidence="6 8" id="KW-0368">Histidine biosynthesis</keyword>
<dbReference type="EC" id="3.1.3.15" evidence="3 8"/>
<dbReference type="PANTHER" id="PTHR21039">
    <property type="entry name" value="HISTIDINOL PHOSPHATASE-RELATED"/>
    <property type="match status" value="1"/>
</dbReference>
<dbReference type="Gene3D" id="3.20.20.140">
    <property type="entry name" value="Metal-dependent hydrolases"/>
    <property type="match status" value="1"/>
</dbReference>
<comment type="caution">
    <text evidence="10">The sequence shown here is derived from an EMBL/GenBank/DDBJ whole genome shotgun (WGS) entry which is preliminary data.</text>
</comment>
<evidence type="ECO:0000256" key="4">
    <source>
        <dbReference type="ARBA" id="ARBA00022605"/>
    </source>
</evidence>
<gene>
    <name evidence="10" type="ORF">K8V90_08410</name>
</gene>
<dbReference type="NCBIfam" id="TIGR01856">
    <property type="entry name" value="hisJ_fam"/>
    <property type="match status" value="1"/>
</dbReference>
<evidence type="ECO:0000256" key="1">
    <source>
        <dbReference type="ARBA" id="ARBA00004970"/>
    </source>
</evidence>
<dbReference type="GO" id="GO:0005737">
    <property type="term" value="C:cytoplasm"/>
    <property type="evidence" value="ECO:0007669"/>
    <property type="project" value="TreeGrafter"/>
</dbReference>
<comment type="catalytic activity">
    <reaction evidence="7 8">
        <text>L-histidinol phosphate + H2O = L-histidinol + phosphate</text>
        <dbReference type="Rhea" id="RHEA:14465"/>
        <dbReference type="ChEBI" id="CHEBI:15377"/>
        <dbReference type="ChEBI" id="CHEBI:43474"/>
        <dbReference type="ChEBI" id="CHEBI:57699"/>
        <dbReference type="ChEBI" id="CHEBI:57980"/>
        <dbReference type="EC" id="3.1.3.15"/>
    </reaction>
</comment>
<dbReference type="GO" id="GO:0004401">
    <property type="term" value="F:histidinol-phosphatase activity"/>
    <property type="evidence" value="ECO:0007669"/>
    <property type="project" value="UniProtKB-UniRule"/>
</dbReference>
<dbReference type="GO" id="GO:0000105">
    <property type="term" value="P:L-histidine biosynthetic process"/>
    <property type="evidence" value="ECO:0007669"/>
    <property type="project" value="UniProtKB-UniRule"/>
</dbReference>
<evidence type="ECO:0000256" key="8">
    <source>
        <dbReference type="RuleBase" id="RU366003"/>
    </source>
</evidence>
<dbReference type="AlphaFoldDB" id="A0A921SZU9"/>
<proteinExistence type="inferred from homology"/>
<reference evidence="10" key="2">
    <citation type="submission" date="2021-09" db="EMBL/GenBank/DDBJ databases">
        <authorList>
            <person name="Gilroy R."/>
        </authorList>
    </citation>
    <scope>NUCLEOTIDE SEQUENCE</scope>
    <source>
        <strain evidence="10">1277</strain>
    </source>
</reference>
<comment type="pathway">
    <text evidence="1 8">Amino-acid biosynthesis; L-histidine biosynthesis; L-histidine from 5-phospho-alpha-D-ribose 1-diphosphate: step 8/9.</text>
</comment>
<dbReference type="InterPro" id="IPR010140">
    <property type="entry name" value="Histidinol_P_phosphatase_HisJ"/>
</dbReference>
<dbReference type="Proteomes" id="UP000776700">
    <property type="component" value="Unassembled WGS sequence"/>
</dbReference>
<evidence type="ECO:0000259" key="9">
    <source>
        <dbReference type="SMART" id="SM00481"/>
    </source>
</evidence>
<dbReference type="SUPFAM" id="SSF89550">
    <property type="entry name" value="PHP domain-like"/>
    <property type="match status" value="1"/>
</dbReference>
<feature type="domain" description="Polymerase/histidinol phosphatase N-terminal" evidence="9">
    <location>
        <begin position="4"/>
        <end position="82"/>
    </location>
</feature>
<evidence type="ECO:0000256" key="7">
    <source>
        <dbReference type="ARBA" id="ARBA00049158"/>
    </source>
</evidence>
<evidence type="ECO:0000256" key="5">
    <source>
        <dbReference type="ARBA" id="ARBA00022801"/>
    </source>
</evidence>
<evidence type="ECO:0000256" key="6">
    <source>
        <dbReference type="ARBA" id="ARBA00023102"/>
    </source>
</evidence>
<protein>
    <recommendedName>
        <fullName evidence="3 8">Histidinol-phosphatase</fullName>
        <shortName evidence="8">HolPase</shortName>
        <ecNumber evidence="3 8">3.1.3.15</ecNumber>
    </recommendedName>
</protein>
<evidence type="ECO:0000313" key="10">
    <source>
        <dbReference type="EMBL" id="HJG97106.1"/>
    </source>
</evidence>
<organism evidence="10 11">
    <name type="scientific">Romboutsia timonensis</name>
    <dbReference type="NCBI Taxonomy" id="1776391"/>
    <lineage>
        <taxon>Bacteria</taxon>
        <taxon>Bacillati</taxon>
        <taxon>Bacillota</taxon>
        <taxon>Clostridia</taxon>
        <taxon>Peptostreptococcales</taxon>
        <taxon>Peptostreptococcaceae</taxon>
        <taxon>Romboutsia</taxon>
    </lineage>
</organism>
<evidence type="ECO:0000256" key="2">
    <source>
        <dbReference type="ARBA" id="ARBA00009152"/>
    </source>
</evidence>
<dbReference type="InterPro" id="IPR003141">
    <property type="entry name" value="Pol/His_phosphatase_N"/>
</dbReference>
<keyword evidence="5 8" id="KW-0378">Hydrolase</keyword>
<evidence type="ECO:0000256" key="3">
    <source>
        <dbReference type="ARBA" id="ARBA00013085"/>
    </source>
</evidence>
<comment type="similarity">
    <text evidence="2 8">Belongs to the PHP hydrolase family. HisK subfamily.</text>
</comment>
<evidence type="ECO:0000313" key="11">
    <source>
        <dbReference type="Proteomes" id="UP000776700"/>
    </source>
</evidence>
<dbReference type="InterPro" id="IPR004013">
    <property type="entry name" value="PHP_dom"/>
</dbReference>
<dbReference type="EMBL" id="DYUB01000262">
    <property type="protein sequence ID" value="HJG97106.1"/>
    <property type="molecule type" value="Genomic_DNA"/>
</dbReference>